<gene>
    <name evidence="1" type="ORF">MCC10002_1967</name>
    <name evidence="2" type="ORF">MCC10004_1753</name>
    <name evidence="3" type="ORF">MCC10044_1747</name>
</gene>
<reference evidence="4 5" key="1">
    <citation type="journal article" date="2018" name="Sci. Rep.">
        <title>Genomic diversity and distribution of Bifidobacterium longum subsp. longum across the human lifespan.</title>
        <authorList>
            <person name="Odamaki T."/>
            <person name="Bottacini F."/>
            <person name="Kato K."/>
            <person name="Mitsuyama E."/>
            <person name="Yoshida K."/>
            <person name="Horigome A."/>
            <person name="Xiao J.Z."/>
            <person name="van Sinderen D."/>
        </authorList>
    </citation>
    <scope>NUCLEOTIDE SEQUENCE [LARGE SCALE GENOMIC DNA]</scope>
    <source>
        <strain evidence="1 6">MCC10002</strain>
        <strain evidence="2 5">MCC10004</strain>
        <strain evidence="3 4">MCC10044</strain>
    </source>
</reference>
<evidence type="ECO:0000313" key="4">
    <source>
        <dbReference type="Proteomes" id="UP000293319"/>
    </source>
</evidence>
<dbReference type="Proteomes" id="UP000293319">
    <property type="component" value="Unassembled WGS sequence"/>
</dbReference>
<reference evidence="1" key="2">
    <citation type="submission" date="2019-02" db="EMBL/GenBank/DDBJ databases">
        <authorList>
            <person name="Odamaki T."/>
        </authorList>
    </citation>
    <scope>NUCLEOTIDE SEQUENCE</scope>
    <source>
        <strain evidence="1">MCC10002</strain>
        <strain evidence="2">MCC10004</strain>
        <strain evidence="3">MCC10044</strain>
    </source>
</reference>
<organism evidence="1 6">
    <name type="scientific">Bifidobacterium longum subsp. longum</name>
    <dbReference type="NCBI Taxonomy" id="1679"/>
    <lineage>
        <taxon>Bacteria</taxon>
        <taxon>Bacillati</taxon>
        <taxon>Actinomycetota</taxon>
        <taxon>Actinomycetes</taxon>
        <taxon>Bifidobacteriales</taxon>
        <taxon>Bifidobacteriaceae</taxon>
        <taxon>Bifidobacterium</taxon>
    </lineage>
</organism>
<dbReference type="Proteomes" id="UP000293475">
    <property type="component" value="Unassembled WGS sequence"/>
</dbReference>
<name>A0A4R0RYC7_BIFLL</name>
<proteinExistence type="predicted"/>
<comment type="caution">
    <text evidence="1">The sequence shown here is derived from an EMBL/GenBank/DDBJ whole genome shotgun (WGS) entry which is preliminary data.</text>
</comment>
<dbReference type="Proteomes" id="UP000293701">
    <property type="component" value="Unassembled WGS sequence"/>
</dbReference>
<evidence type="ECO:0000313" key="3">
    <source>
        <dbReference type="EMBL" id="TCE43056.1"/>
    </source>
</evidence>
<dbReference type="EMBL" id="SHQV01000021">
    <property type="protein sequence ID" value="TCE43056.1"/>
    <property type="molecule type" value="Genomic_DNA"/>
</dbReference>
<dbReference type="AlphaFoldDB" id="A0A4R0RYC7"/>
<protein>
    <submittedName>
        <fullName evidence="1">Uncharacterized protein</fullName>
    </submittedName>
</protein>
<dbReference type="EMBL" id="SHPM01000033">
    <property type="protein sequence ID" value="TCD72856.1"/>
    <property type="molecule type" value="Genomic_DNA"/>
</dbReference>
<evidence type="ECO:0000313" key="6">
    <source>
        <dbReference type="Proteomes" id="UP000293701"/>
    </source>
</evidence>
<accession>A0A4R0RYC7</accession>
<dbReference type="EMBL" id="SHPO01000024">
    <property type="protein sequence ID" value="TCD77025.1"/>
    <property type="molecule type" value="Genomic_DNA"/>
</dbReference>
<evidence type="ECO:0000313" key="2">
    <source>
        <dbReference type="EMBL" id="TCD77025.1"/>
    </source>
</evidence>
<evidence type="ECO:0000313" key="1">
    <source>
        <dbReference type="EMBL" id="TCD72856.1"/>
    </source>
</evidence>
<evidence type="ECO:0000313" key="5">
    <source>
        <dbReference type="Proteomes" id="UP000293475"/>
    </source>
</evidence>
<sequence>MLDPTVTYHNKNIMTLLKVCHVISRNGFEQWETA</sequence>